<feature type="compositionally biased region" description="Low complexity" evidence="1">
    <location>
        <begin position="41"/>
        <end position="51"/>
    </location>
</feature>
<protein>
    <submittedName>
        <fullName evidence="2">Uncharacterized protein</fullName>
    </submittedName>
</protein>
<accession>A0A223SD11</accession>
<evidence type="ECO:0000313" key="2">
    <source>
        <dbReference type="EMBL" id="ASU85909.1"/>
    </source>
</evidence>
<dbReference type="RefSeq" id="WP_017618364.1">
    <property type="nucleotide sequence ID" value="NZ_CP022753.1"/>
</dbReference>
<gene>
    <name evidence="2" type="ORF">CDO52_26690</name>
</gene>
<dbReference type="EMBL" id="CP022753">
    <property type="protein sequence ID" value="ASU85909.1"/>
    <property type="molecule type" value="Genomic_DNA"/>
</dbReference>
<keyword evidence="3" id="KW-1185">Reference proteome</keyword>
<evidence type="ECO:0000256" key="1">
    <source>
        <dbReference type="SAM" id="MobiDB-lite"/>
    </source>
</evidence>
<feature type="region of interest" description="Disordered" evidence="1">
    <location>
        <begin position="35"/>
        <end position="93"/>
    </location>
</feature>
<sequence length="179" mass="18719">MKVEGDMTTYRKPVLGIAALLGALLLGGCSQLGFGDDKPDASGGSASGESSADAKGDGVKFAQCMRDNGVDVPDPKGEEGAMPALPRGGDEDDTVKKALEKCDDLMPMPEDDRSDEEIFQDNLEMANCLRDNGVDVEDPKKGEGLALDLSGDQKKMEEAMKACGEKTGGGPSITMGKDE</sequence>
<dbReference type="OrthoDB" id="7949713at2"/>
<name>A0A223SD11_9ACTN</name>
<proteinExistence type="predicted"/>
<evidence type="ECO:0000313" key="3">
    <source>
        <dbReference type="Proteomes" id="UP000215005"/>
    </source>
</evidence>
<organism evidence="2 3">
    <name type="scientific">Nocardiopsis gilva YIM 90087</name>
    <dbReference type="NCBI Taxonomy" id="1235441"/>
    <lineage>
        <taxon>Bacteria</taxon>
        <taxon>Bacillati</taxon>
        <taxon>Actinomycetota</taxon>
        <taxon>Actinomycetes</taxon>
        <taxon>Streptosporangiales</taxon>
        <taxon>Nocardiopsidaceae</taxon>
        <taxon>Nocardiopsis</taxon>
    </lineage>
</organism>
<dbReference type="PROSITE" id="PS51257">
    <property type="entry name" value="PROKAR_LIPOPROTEIN"/>
    <property type="match status" value="1"/>
</dbReference>
<dbReference type="Proteomes" id="UP000215005">
    <property type="component" value="Chromosome"/>
</dbReference>
<reference evidence="2 3" key="1">
    <citation type="submission" date="2017-08" db="EMBL/GenBank/DDBJ databases">
        <title>The complete genome sequence of Nocardiopsis gilva YIM 90087.</title>
        <authorList>
            <person name="Yin M."/>
            <person name="Tang S."/>
        </authorList>
    </citation>
    <scope>NUCLEOTIDE SEQUENCE [LARGE SCALE GENOMIC DNA]</scope>
    <source>
        <strain evidence="2 3">YIM 90087</strain>
    </source>
</reference>
<dbReference type="AlphaFoldDB" id="A0A223SD11"/>
<dbReference type="KEGG" id="ngv:CDO52_26690"/>